<dbReference type="EMBL" id="JARXVH010000017">
    <property type="protein sequence ID" value="MDH6220559.1"/>
    <property type="molecule type" value="Genomic_DNA"/>
</dbReference>
<evidence type="ECO:0000313" key="3">
    <source>
        <dbReference type="Proteomes" id="UP001160499"/>
    </source>
</evidence>
<feature type="region of interest" description="Disordered" evidence="1">
    <location>
        <begin position="30"/>
        <end position="72"/>
    </location>
</feature>
<name>A0ABT6LYN6_9ACTN</name>
<evidence type="ECO:0000256" key="1">
    <source>
        <dbReference type="SAM" id="MobiDB-lite"/>
    </source>
</evidence>
<accession>A0ABT6LYN6</accession>
<evidence type="ECO:0000313" key="2">
    <source>
        <dbReference type="EMBL" id="MDH6220559.1"/>
    </source>
</evidence>
<dbReference type="Proteomes" id="UP001160499">
    <property type="component" value="Unassembled WGS sequence"/>
</dbReference>
<keyword evidence="3" id="KW-1185">Reference proteome</keyword>
<comment type="caution">
    <text evidence="2">The sequence shown here is derived from an EMBL/GenBank/DDBJ whole genome shotgun (WGS) entry which is preliminary data.</text>
</comment>
<protein>
    <recommendedName>
        <fullName evidence="4">Lipoprotein</fullName>
    </recommendedName>
</protein>
<sequence length="244" mass="24661">MWGDTDMGMKGKIALGAVVGVVVIGVVSANSGDNGSGSGTSGASDRAGSGGRGSSASAQHRSGGAKDSGDKKKAAAEKKVAFAGDGEFQVGADIKPGTYRTTGNSDGMCYWERAKDAKGEMDSILANDNVSGASYVTVKTTDKIFKSNGCKDWEAVDAKAKGTPASGMAGDGGMFAVGGDIAPGTYRSTGNTADSCYWERAKDAKGDIDSIVANDNVTGTAVVTITASDGYFKTVGCKDWKKAG</sequence>
<organism evidence="2 3">
    <name type="scientific">Streptomyces pseudovenezuelae</name>
    <dbReference type="NCBI Taxonomy" id="67350"/>
    <lineage>
        <taxon>Bacteria</taxon>
        <taxon>Bacillati</taxon>
        <taxon>Actinomycetota</taxon>
        <taxon>Actinomycetes</taxon>
        <taxon>Kitasatosporales</taxon>
        <taxon>Streptomycetaceae</taxon>
        <taxon>Streptomyces</taxon>
        <taxon>Streptomyces aurantiacus group</taxon>
    </lineage>
</organism>
<gene>
    <name evidence="2" type="ORF">M2283_007899</name>
</gene>
<reference evidence="2 3" key="1">
    <citation type="submission" date="2023-04" db="EMBL/GenBank/DDBJ databases">
        <title>Forest soil microbial communities from Buena Vista Peninsula, Colon Province, Panama.</title>
        <authorList>
            <person name="Bouskill N."/>
        </authorList>
    </citation>
    <scope>NUCLEOTIDE SEQUENCE [LARGE SCALE GENOMIC DNA]</scope>
    <source>
        <strain evidence="2 3">GGS1</strain>
    </source>
</reference>
<evidence type="ECO:0008006" key="4">
    <source>
        <dbReference type="Google" id="ProtNLM"/>
    </source>
</evidence>
<proteinExistence type="predicted"/>